<dbReference type="RefSeq" id="WP_147289426.1">
    <property type="nucleotide sequence ID" value="NZ_AP022600.1"/>
</dbReference>
<organism evidence="2 3">
    <name type="scientific">Mycolicibacterium tokaiense</name>
    <dbReference type="NCBI Taxonomy" id="39695"/>
    <lineage>
        <taxon>Bacteria</taxon>
        <taxon>Bacillati</taxon>
        <taxon>Actinomycetota</taxon>
        <taxon>Actinomycetes</taxon>
        <taxon>Mycobacteriales</taxon>
        <taxon>Mycobacteriaceae</taxon>
        <taxon>Mycolicibacterium</taxon>
    </lineage>
</organism>
<protein>
    <submittedName>
        <fullName evidence="2">Uncharacterized protein</fullName>
    </submittedName>
</protein>
<dbReference type="OrthoDB" id="4731062at2"/>
<reference evidence="2 3" key="1">
    <citation type="submission" date="2018-06" db="EMBL/GenBank/DDBJ databases">
        <authorList>
            <consortium name="Pathogen Informatics"/>
            <person name="Doyle S."/>
        </authorList>
    </citation>
    <scope>NUCLEOTIDE SEQUENCE [LARGE SCALE GENOMIC DNA]</scope>
    <source>
        <strain evidence="2 3">NCTC10821</strain>
    </source>
</reference>
<dbReference type="EMBL" id="UGQT01000001">
    <property type="protein sequence ID" value="STZ62283.1"/>
    <property type="molecule type" value="Genomic_DNA"/>
</dbReference>
<feature type="region of interest" description="Disordered" evidence="1">
    <location>
        <begin position="134"/>
        <end position="155"/>
    </location>
</feature>
<dbReference type="AlphaFoldDB" id="A0A378TQY4"/>
<evidence type="ECO:0000256" key="1">
    <source>
        <dbReference type="SAM" id="MobiDB-lite"/>
    </source>
</evidence>
<proteinExistence type="predicted"/>
<name>A0A378TQY4_9MYCO</name>
<dbReference type="Proteomes" id="UP000254978">
    <property type="component" value="Unassembled WGS sequence"/>
</dbReference>
<sequence length="155" mass="15944">MTSQSDTTASRWRRATVTGLAGVGLAASLMLGLAGTANADVLDDLEAQYGTGSGGGQVANLLNDALVLRAQGIRPKPADLQLVQAAAANRGPNQAPLVGALQQTVSNQQKVLAQMGQQSGPGGVGFSINQGPWQPNMNGNPMIRDDNPIFPMPGR</sequence>
<gene>
    <name evidence="2" type="ORF">NCTC10821_05848</name>
</gene>
<keyword evidence="3" id="KW-1185">Reference proteome</keyword>
<evidence type="ECO:0000313" key="3">
    <source>
        <dbReference type="Proteomes" id="UP000254978"/>
    </source>
</evidence>
<accession>A0A378TQY4</accession>
<evidence type="ECO:0000313" key="2">
    <source>
        <dbReference type="EMBL" id="STZ62283.1"/>
    </source>
</evidence>